<feature type="compositionally biased region" description="Basic and acidic residues" evidence="1">
    <location>
        <begin position="353"/>
        <end position="372"/>
    </location>
</feature>
<evidence type="ECO:0000313" key="4">
    <source>
        <dbReference type="Proteomes" id="UP000035352"/>
    </source>
</evidence>
<dbReference type="GO" id="GO:0005886">
    <property type="term" value="C:plasma membrane"/>
    <property type="evidence" value="ECO:0007669"/>
    <property type="project" value="TreeGrafter"/>
</dbReference>
<dbReference type="PANTHER" id="PTHR30441:SF9">
    <property type="entry name" value="ASMA FAMILY PROTEIN YHJG"/>
    <property type="match status" value="1"/>
</dbReference>
<feature type="domain" description="AsmA" evidence="2">
    <location>
        <begin position="2"/>
        <end position="536"/>
    </location>
</feature>
<gene>
    <name evidence="3" type="ORF">AAW51_3122</name>
</gene>
<dbReference type="InterPro" id="IPR007844">
    <property type="entry name" value="AsmA"/>
</dbReference>
<keyword evidence="4" id="KW-1185">Reference proteome</keyword>
<dbReference type="PATRIC" id="fig|413882.6.peg.3257"/>
<sequence length="698" mass="74709">MLLALMLAFAVCEWAGWPFLRGPLQRALQDKLQREVVVGEDFRLRLLGGLKLQTDQFAIAAPAWAAENRREELIRAEGVRLVLPYSTVLSPLRRKPDEPAEPLRIRALEVRHLKASFWRTEDGRANWQFTPPDPQKKKAETELPSFDRLVVGGGEVRYDDEVIGLQMRALARTEEGSANANGAGLVIEGDGHYREGEARFSGAKFGFRIASEGLLPLLTPEDDNGTPVPFSLHASAGRAKFEFKGQAVDVLHLRGFSGDFSISGPSLAAVGAPAGVTLPSTGPFDMNGKLSKDGELWKASVGRLAVGTSRLAGDFTYDRRHPVPLLTGELRGDSLTLRDLGPAFGAQPPNGKAPKDDDPPAPEKNKKQDKDGQVLPAKEFNIPSLKAMNADVRVNLKKLDLGTQFLGDLTPLQGRISLRDGVLNIRELLARASGGEVRGSIGLDSRPSQPRWAIDLRWAGVDLDRWVKARNNRAEQGAEDSYITGILGGQAKFDGVGKSTAAMLGSLDGDAAFWIRDGQISHLIVEALGIDLAQGLGIFLKGDAPLPMHCAVGRFTSKGGTLDTQVGLIDTPDSLVLFDGTLSLATEQLALVLRAQPKDFSPVSLRSPVHLSGTFSEPKVRLEGKTLGLKLLASAALAAVNPFAALIPLIDPGEGEKNGCRDALQRLRGTGGGKVSNAPATAAAAEGAVRSDKAASRP</sequence>
<evidence type="ECO:0000259" key="2">
    <source>
        <dbReference type="Pfam" id="PF05170"/>
    </source>
</evidence>
<accession>A0A0G3BPC6</accession>
<evidence type="ECO:0000313" key="3">
    <source>
        <dbReference type="EMBL" id="AKJ29813.1"/>
    </source>
</evidence>
<feature type="compositionally biased region" description="Low complexity" evidence="1">
    <location>
        <begin position="678"/>
        <end position="688"/>
    </location>
</feature>
<feature type="region of interest" description="Disordered" evidence="1">
    <location>
        <begin position="664"/>
        <end position="698"/>
    </location>
</feature>
<evidence type="ECO:0000256" key="1">
    <source>
        <dbReference type="SAM" id="MobiDB-lite"/>
    </source>
</evidence>
<dbReference type="InterPro" id="IPR052894">
    <property type="entry name" value="AsmA-related"/>
</dbReference>
<protein>
    <recommendedName>
        <fullName evidence="2">AsmA domain-containing protein</fullName>
    </recommendedName>
</protein>
<dbReference type="PANTHER" id="PTHR30441">
    <property type="entry name" value="DUF748 DOMAIN-CONTAINING PROTEIN"/>
    <property type="match status" value="1"/>
</dbReference>
<dbReference type="Pfam" id="PF05170">
    <property type="entry name" value="AsmA"/>
    <property type="match status" value="1"/>
</dbReference>
<dbReference type="KEGG" id="pbh:AAW51_3122"/>
<proteinExistence type="predicted"/>
<dbReference type="AlphaFoldDB" id="A0A0G3BPC6"/>
<dbReference type="Proteomes" id="UP000035352">
    <property type="component" value="Chromosome"/>
</dbReference>
<reference evidence="3 4" key="1">
    <citation type="submission" date="2015-05" db="EMBL/GenBank/DDBJ databases">
        <authorList>
            <person name="Tang B."/>
            <person name="Yu Y."/>
        </authorList>
    </citation>
    <scope>NUCLEOTIDE SEQUENCE [LARGE SCALE GENOMIC DNA]</scope>
    <source>
        <strain evidence="3 4">DSM 7029</strain>
    </source>
</reference>
<dbReference type="EMBL" id="CP011371">
    <property type="protein sequence ID" value="AKJ29813.1"/>
    <property type="molecule type" value="Genomic_DNA"/>
</dbReference>
<name>A0A0G3BPC6_9BURK</name>
<dbReference type="GO" id="GO:0090313">
    <property type="term" value="P:regulation of protein targeting to membrane"/>
    <property type="evidence" value="ECO:0007669"/>
    <property type="project" value="TreeGrafter"/>
</dbReference>
<feature type="region of interest" description="Disordered" evidence="1">
    <location>
        <begin position="337"/>
        <end position="374"/>
    </location>
</feature>
<dbReference type="STRING" id="413882.AAW51_3122"/>
<organism evidence="3 4">
    <name type="scientific">Caldimonas brevitalea</name>
    <dbReference type="NCBI Taxonomy" id="413882"/>
    <lineage>
        <taxon>Bacteria</taxon>
        <taxon>Pseudomonadati</taxon>
        <taxon>Pseudomonadota</taxon>
        <taxon>Betaproteobacteria</taxon>
        <taxon>Burkholderiales</taxon>
        <taxon>Sphaerotilaceae</taxon>
        <taxon>Caldimonas</taxon>
    </lineage>
</organism>
<feature type="compositionally biased region" description="Basic and acidic residues" evidence="1">
    <location>
        <begin position="689"/>
        <end position="698"/>
    </location>
</feature>